<feature type="transmembrane region" description="Helical" evidence="7">
    <location>
        <begin position="491"/>
        <end position="516"/>
    </location>
</feature>
<comment type="caution">
    <text evidence="10">The sequence shown here is derived from an EMBL/GenBank/DDBJ whole genome shotgun (WGS) entry which is preliminary data.</text>
</comment>
<feature type="transmembrane region" description="Helical" evidence="7">
    <location>
        <begin position="450"/>
        <end position="471"/>
    </location>
</feature>
<evidence type="ECO:0000259" key="8">
    <source>
        <dbReference type="Pfam" id="PF02687"/>
    </source>
</evidence>
<dbReference type="InterPro" id="IPR003838">
    <property type="entry name" value="ABC3_permease_C"/>
</dbReference>
<feature type="transmembrane region" description="Helical" evidence="7">
    <location>
        <begin position="286"/>
        <end position="308"/>
    </location>
</feature>
<comment type="subcellular location">
    <subcellularLocation>
        <location evidence="1">Cell membrane</location>
        <topology evidence="1">Multi-pass membrane protein</topology>
    </subcellularLocation>
</comment>
<keyword evidence="4 7" id="KW-1133">Transmembrane helix</keyword>
<dbReference type="Pfam" id="PF02687">
    <property type="entry name" value="FtsX"/>
    <property type="match status" value="1"/>
</dbReference>
<keyword evidence="5 7" id="KW-0472">Membrane</keyword>
<evidence type="ECO:0000256" key="1">
    <source>
        <dbReference type="ARBA" id="ARBA00004651"/>
    </source>
</evidence>
<evidence type="ECO:0000256" key="6">
    <source>
        <dbReference type="ARBA" id="ARBA00038076"/>
    </source>
</evidence>
<protein>
    <submittedName>
        <fullName evidence="10">ABC transport system permease protein</fullName>
    </submittedName>
</protein>
<dbReference type="PANTHER" id="PTHR30572:SF4">
    <property type="entry name" value="ABC TRANSPORTER PERMEASE YTRF"/>
    <property type="match status" value="1"/>
</dbReference>
<evidence type="ECO:0000256" key="5">
    <source>
        <dbReference type="ARBA" id="ARBA00023136"/>
    </source>
</evidence>
<evidence type="ECO:0000256" key="2">
    <source>
        <dbReference type="ARBA" id="ARBA00022475"/>
    </source>
</evidence>
<feature type="transmembrane region" description="Helical" evidence="7">
    <location>
        <begin position="376"/>
        <end position="397"/>
    </location>
</feature>
<dbReference type="InterPro" id="IPR050250">
    <property type="entry name" value="Macrolide_Exporter_MacB"/>
</dbReference>
<proteinExistence type="inferred from homology"/>
<sequence>MGRLLLVCRLAVRDLCRRPAEAALLLLAMSAATTALAMALALQGVINQPYQSTREATAGPDVVASVATPFVGGRPADLAQLQALASAPGVVAHSGPFPYTQVRVNTGSVTLPAWVQGRAAATAAVDQPTVVRGSWVREGGAVLEASFAGALGVDVGDRIALDNRPYQVAGVAITAASAPYPKVCLAPCRFDSAFAALTERPPKPPPGTPDTFFVGQAGMMWLTEAETRGLARYPESLGHLINLKLTGQAEAFSAAHHGRRINEPALVTWQEVLEGHAKVAENVQRALLVAAWLLGLLALSSAVVLVGGRMADQMHRVGLLKAVGGTPGLVAVVLLAVNLAVALLAALAGLAAGRLAAPLLVEPGAGLLGTADTVPLTPAAVGLVIAVALAIAGLATFMPAVRAARISTVRALADSQRPPRRTSWMITLSARLPVPLLLGMRLAARRPRRTLLNVAGIAISVTGIVAALAAGANRYLEATPGDDPRLAMTRVLAPVVIMLVVQAVANAICIIWATALDTARPLALARALGATPGQVSVGLAAAQVLPALAGALLGVAGGIGLAEVLDDDPVAVPALWQLAAVVVGCAVVVSVLTAVPAGIGARRPAGVNLQAELT</sequence>
<evidence type="ECO:0000313" key="11">
    <source>
        <dbReference type="Proteomes" id="UP001230426"/>
    </source>
</evidence>
<reference evidence="10 11" key="1">
    <citation type="submission" date="2023-07" db="EMBL/GenBank/DDBJ databases">
        <title>Sequencing the genomes of 1000 actinobacteria strains.</title>
        <authorList>
            <person name="Klenk H.-P."/>
        </authorList>
    </citation>
    <scope>NUCLEOTIDE SEQUENCE [LARGE SCALE GENOMIC DNA]</scope>
    <source>
        <strain evidence="10 11">DSM 44109</strain>
    </source>
</reference>
<evidence type="ECO:0000256" key="4">
    <source>
        <dbReference type="ARBA" id="ARBA00022989"/>
    </source>
</evidence>
<evidence type="ECO:0000313" key="10">
    <source>
        <dbReference type="EMBL" id="MDP9868909.1"/>
    </source>
</evidence>
<keyword evidence="3 7" id="KW-0812">Transmembrane</keyword>
<evidence type="ECO:0000256" key="3">
    <source>
        <dbReference type="ARBA" id="ARBA00022692"/>
    </source>
</evidence>
<dbReference type="InterPro" id="IPR025857">
    <property type="entry name" value="MacB_PCD"/>
</dbReference>
<feature type="transmembrane region" description="Helical" evidence="7">
    <location>
        <begin position="537"/>
        <end position="562"/>
    </location>
</feature>
<accession>A0ABT9RJK7</accession>
<dbReference type="PANTHER" id="PTHR30572">
    <property type="entry name" value="MEMBRANE COMPONENT OF TRANSPORTER-RELATED"/>
    <property type="match status" value="1"/>
</dbReference>
<keyword evidence="2" id="KW-1003">Cell membrane</keyword>
<evidence type="ECO:0000259" key="9">
    <source>
        <dbReference type="Pfam" id="PF12704"/>
    </source>
</evidence>
<keyword evidence="11" id="KW-1185">Reference proteome</keyword>
<gene>
    <name evidence="10" type="ORF">J2S55_008175</name>
</gene>
<name>A0ABT9RJK7_9ACTN</name>
<dbReference type="EMBL" id="JAUSRB010000002">
    <property type="protein sequence ID" value="MDP9868909.1"/>
    <property type="molecule type" value="Genomic_DNA"/>
</dbReference>
<feature type="domain" description="MacB-like periplasmic core" evidence="9">
    <location>
        <begin position="27"/>
        <end position="172"/>
    </location>
</feature>
<feature type="domain" description="ABC3 transporter permease C-terminal" evidence="8">
    <location>
        <begin position="496"/>
        <end position="602"/>
    </location>
</feature>
<evidence type="ECO:0000256" key="7">
    <source>
        <dbReference type="SAM" id="Phobius"/>
    </source>
</evidence>
<feature type="transmembrane region" description="Helical" evidence="7">
    <location>
        <begin position="574"/>
        <end position="595"/>
    </location>
</feature>
<organism evidence="10 11">
    <name type="scientific">Streptosporangium brasiliense</name>
    <dbReference type="NCBI Taxonomy" id="47480"/>
    <lineage>
        <taxon>Bacteria</taxon>
        <taxon>Bacillati</taxon>
        <taxon>Actinomycetota</taxon>
        <taxon>Actinomycetes</taxon>
        <taxon>Streptosporangiales</taxon>
        <taxon>Streptosporangiaceae</taxon>
        <taxon>Streptosporangium</taxon>
    </lineage>
</organism>
<dbReference type="Pfam" id="PF12704">
    <property type="entry name" value="MacB_PCD"/>
    <property type="match status" value="1"/>
</dbReference>
<dbReference type="Proteomes" id="UP001230426">
    <property type="component" value="Unassembled WGS sequence"/>
</dbReference>
<comment type="similarity">
    <text evidence="6">Belongs to the ABC-4 integral membrane protein family.</text>
</comment>
<feature type="transmembrane region" description="Helical" evidence="7">
    <location>
        <begin position="329"/>
        <end position="356"/>
    </location>
</feature>
<dbReference type="RefSeq" id="WP_306872248.1">
    <property type="nucleotide sequence ID" value="NZ_JAUSRB010000002.1"/>
</dbReference>